<feature type="transmembrane region" description="Helical" evidence="1">
    <location>
        <begin position="233"/>
        <end position="256"/>
    </location>
</feature>
<feature type="domain" description="DUF1206" evidence="2">
    <location>
        <begin position="192"/>
        <end position="260"/>
    </location>
</feature>
<evidence type="ECO:0000256" key="1">
    <source>
        <dbReference type="SAM" id="Phobius"/>
    </source>
</evidence>
<evidence type="ECO:0000259" key="2">
    <source>
        <dbReference type="Pfam" id="PF06724"/>
    </source>
</evidence>
<reference evidence="4" key="1">
    <citation type="journal article" date="2019" name="Int. J. Syst. Evol. Microbiol.">
        <title>The Global Catalogue of Microorganisms (GCM) 10K type strain sequencing project: providing services to taxonomists for standard genome sequencing and annotation.</title>
        <authorList>
            <consortium name="The Broad Institute Genomics Platform"/>
            <consortium name="The Broad Institute Genome Sequencing Center for Infectious Disease"/>
            <person name="Wu L."/>
            <person name="Ma J."/>
        </authorList>
    </citation>
    <scope>NUCLEOTIDE SEQUENCE [LARGE SCALE GENOMIC DNA]</scope>
    <source>
        <strain evidence="4">JCM 17917</strain>
    </source>
</reference>
<feature type="transmembrane region" description="Helical" evidence="1">
    <location>
        <begin position="194"/>
        <end position="213"/>
    </location>
</feature>
<feature type="transmembrane region" description="Helical" evidence="1">
    <location>
        <begin position="143"/>
        <end position="163"/>
    </location>
</feature>
<dbReference type="Proteomes" id="UP001501844">
    <property type="component" value="Unassembled WGS sequence"/>
</dbReference>
<name>A0ABP8FCS0_9BACT</name>
<keyword evidence="1" id="KW-0812">Transmembrane</keyword>
<feature type="transmembrane region" description="Helical" evidence="1">
    <location>
        <begin position="21"/>
        <end position="39"/>
    </location>
</feature>
<dbReference type="EMBL" id="BAABGX010000001">
    <property type="protein sequence ID" value="GAA4300646.1"/>
    <property type="molecule type" value="Genomic_DNA"/>
</dbReference>
<evidence type="ECO:0000313" key="3">
    <source>
        <dbReference type="EMBL" id="GAA4300646.1"/>
    </source>
</evidence>
<organism evidence="3 4">
    <name type="scientific">Nibribacter koreensis</name>
    <dbReference type="NCBI Taxonomy" id="1084519"/>
    <lineage>
        <taxon>Bacteria</taxon>
        <taxon>Pseudomonadati</taxon>
        <taxon>Bacteroidota</taxon>
        <taxon>Cytophagia</taxon>
        <taxon>Cytophagales</taxon>
        <taxon>Hymenobacteraceae</taxon>
        <taxon>Nibribacter</taxon>
    </lineage>
</organism>
<dbReference type="Pfam" id="PF06724">
    <property type="entry name" value="DUF1206"/>
    <property type="match status" value="3"/>
</dbReference>
<protein>
    <submittedName>
        <fullName evidence="3">DUF1206 domain-containing protein</fullName>
    </submittedName>
</protein>
<accession>A0ABP8FCS0</accession>
<dbReference type="InterPro" id="IPR009597">
    <property type="entry name" value="DUF1206"/>
</dbReference>
<feature type="transmembrane region" description="Helical" evidence="1">
    <location>
        <begin position="59"/>
        <end position="77"/>
    </location>
</feature>
<dbReference type="RefSeq" id="WP_345163314.1">
    <property type="nucleotide sequence ID" value="NZ_BAABGX010000001.1"/>
</dbReference>
<feature type="domain" description="DUF1206" evidence="2">
    <location>
        <begin position="15"/>
        <end position="82"/>
    </location>
</feature>
<comment type="caution">
    <text evidence="3">The sequence shown here is derived from an EMBL/GenBank/DDBJ whole genome shotgun (WGS) entry which is preliminary data.</text>
</comment>
<sequence>MQQNKKDWIVKYAKVGYVAKGIVYCLIGILTAMYALGIGGEKASKSDAFMEIEELPGGGFLLGLVAAGLIGYSLWRFTQAIADTENKGTDFKGIGKRIAYFISGITYTAIAYLAFKIGLTNSGGSGDGSSQKMFLAELLDKPFGKYLAIVVALIVIGNGLVQLTRAVTGSFMKDVHGMPQDQFRTLERAGRFGYAARGVVFAILGYLFMKAAWNRNPSQAESTEGAFDFLQASPMGHIMLAAVAIGLLGYGIFMFVRARYSDISFS</sequence>
<feature type="transmembrane region" description="Helical" evidence="1">
    <location>
        <begin position="98"/>
        <end position="115"/>
    </location>
</feature>
<proteinExistence type="predicted"/>
<evidence type="ECO:0000313" key="4">
    <source>
        <dbReference type="Proteomes" id="UP001501844"/>
    </source>
</evidence>
<gene>
    <name evidence="3" type="ORF">GCM10023183_11050</name>
</gene>
<feature type="domain" description="DUF1206" evidence="2">
    <location>
        <begin position="99"/>
        <end position="169"/>
    </location>
</feature>
<keyword evidence="4" id="KW-1185">Reference proteome</keyword>
<keyword evidence="1" id="KW-0472">Membrane</keyword>
<keyword evidence="1" id="KW-1133">Transmembrane helix</keyword>